<comment type="caution">
    <text evidence="1">The sequence shown here is derived from an EMBL/GenBank/DDBJ whole genome shotgun (WGS) entry which is preliminary data.</text>
</comment>
<proteinExistence type="predicted"/>
<evidence type="ECO:0000313" key="1">
    <source>
        <dbReference type="EMBL" id="CAG8626168.1"/>
    </source>
</evidence>
<protein>
    <submittedName>
        <fullName evidence="1">8216_t:CDS:1</fullName>
    </submittedName>
</protein>
<gene>
    <name evidence="1" type="ORF">SCALOS_LOCUS7812</name>
</gene>
<dbReference type="Proteomes" id="UP000789860">
    <property type="component" value="Unassembled WGS sequence"/>
</dbReference>
<name>A0ACA9N1A6_9GLOM</name>
<dbReference type="EMBL" id="CAJVPM010018691">
    <property type="protein sequence ID" value="CAG8626168.1"/>
    <property type="molecule type" value="Genomic_DNA"/>
</dbReference>
<evidence type="ECO:0000313" key="2">
    <source>
        <dbReference type="Proteomes" id="UP000789860"/>
    </source>
</evidence>
<organism evidence="1 2">
    <name type="scientific">Scutellospora calospora</name>
    <dbReference type="NCBI Taxonomy" id="85575"/>
    <lineage>
        <taxon>Eukaryota</taxon>
        <taxon>Fungi</taxon>
        <taxon>Fungi incertae sedis</taxon>
        <taxon>Mucoromycota</taxon>
        <taxon>Glomeromycotina</taxon>
        <taxon>Glomeromycetes</taxon>
        <taxon>Diversisporales</taxon>
        <taxon>Gigasporaceae</taxon>
        <taxon>Scutellospora</taxon>
    </lineage>
</organism>
<reference evidence="1" key="1">
    <citation type="submission" date="2021-06" db="EMBL/GenBank/DDBJ databases">
        <authorList>
            <person name="Kallberg Y."/>
            <person name="Tangrot J."/>
            <person name="Rosling A."/>
        </authorList>
    </citation>
    <scope>NUCLEOTIDE SEQUENCE</scope>
    <source>
        <strain evidence="1">AU212A</strain>
    </source>
</reference>
<feature type="non-terminal residue" evidence="1">
    <location>
        <position position="1"/>
    </location>
</feature>
<sequence>NGYKNNDSENNNSENNDSKDNDSENNDSENNDSENNSDSENKDPTPFFTNDTLDSHISLAINIDWFQLFDYTVHSTGVIYRVLSPIVDELVDFASGIDLLAIFEYKKGRKIYVALILSSNDVPATRKICDHTSHTVKYYRCLKCATYDNLSKEVTI</sequence>
<accession>A0ACA9N1A6</accession>
<feature type="non-terminal residue" evidence="1">
    <location>
        <position position="156"/>
    </location>
</feature>
<keyword evidence="2" id="KW-1185">Reference proteome</keyword>